<dbReference type="Proteomes" id="UP001054837">
    <property type="component" value="Unassembled WGS sequence"/>
</dbReference>
<comment type="caution">
    <text evidence="1">The sequence shown here is derived from an EMBL/GenBank/DDBJ whole genome shotgun (WGS) entry which is preliminary data.</text>
</comment>
<protein>
    <submittedName>
        <fullName evidence="1">Uncharacterized protein</fullName>
    </submittedName>
</protein>
<name>A0AAV4MLE8_9ARAC</name>
<sequence>MPGQLIFVNEDLVVVMLHHNDQDFYSCLNVLLTR</sequence>
<proteinExistence type="predicted"/>
<keyword evidence="2" id="KW-1185">Reference proteome</keyword>
<organism evidence="1 2">
    <name type="scientific">Caerostris darwini</name>
    <dbReference type="NCBI Taxonomy" id="1538125"/>
    <lineage>
        <taxon>Eukaryota</taxon>
        <taxon>Metazoa</taxon>
        <taxon>Ecdysozoa</taxon>
        <taxon>Arthropoda</taxon>
        <taxon>Chelicerata</taxon>
        <taxon>Arachnida</taxon>
        <taxon>Araneae</taxon>
        <taxon>Araneomorphae</taxon>
        <taxon>Entelegynae</taxon>
        <taxon>Araneoidea</taxon>
        <taxon>Araneidae</taxon>
        <taxon>Caerostris</taxon>
    </lineage>
</organism>
<dbReference type="AlphaFoldDB" id="A0AAV4MLE8"/>
<reference evidence="1 2" key="1">
    <citation type="submission" date="2021-06" db="EMBL/GenBank/DDBJ databases">
        <title>Caerostris darwini draft genome.</title>
        <authorList>
            <person name="Kono N."/>
            <person name="Arakawa K."/>
        </authorList>
    </citation>
    <scope>NUCLEOTIDE SEQUENCE [LARGE SCALE GENOMIC DNA]</scope>
</reference>
<gene>
    <name evidence="1" type="ORF">CDAR_380541</name>
</gene>
<feature type="non-terminal residue" evidence="1">
    <location>
        <position position="34"/>
    </location>
</feature>
<accession>A0AAV4MLE8</accession>
<evidence type="ECO:0000313" key="2">
    <source>
        <dbReference type="Proteomes" id="UP001054837"/>
    </source>
</evidence>
<evidence type="ECO:0000313" key="1">
    <source>
        <dbReference type="EMBL" id="GIX71609.1"/>
    </source>
</evidence>
<dbReference type="EMBL" id="BPLQ01000466">
    <property type="protein sequence ID" value="GIX71609.1"/>
    <property type="molecule type" value="Genomic_DNA"/>
</dbReference>